<feature type="transmembrane region" description="Helical" evidence="1">
    <location>
        <begin position="228"/>
        <end position="251"/>
    </location>
</feature>
<keyword evidence="3" id="KW-1185">Reference proteome</keyword>
<organism evidence="2 3">
    <name type="scientific">Rubricella aquisinus</name>
    <dbReference type="NCBI Taxonomy" id="2028108"/>
    <lineage>
        <taxon>Bacteria</taxon>
        <taxon>Pseudomonadati</taxon>
        <taxon>Pseudomonadota</taxon>
        <taxon>Alphaproteobacteria</taxon>
        <taxon>Rhodobacterales</taxon>
        <taxon>Paracoccaceae</taxon>
        <taxon>Rubricella</taxon>
    </lineage>
</organism>
<feature type="transmembrane region" description="Helical" evidence="1">
    <location>
        <begin position="122"/>
        <end position="148"/>
    </location>
</feature>
<evidence type="ECO:0000313" key="2">
    <source>
        <dbReference type="EMBL" id="MBB5514992.1"/>
    </source>
</evidence>
<dbReference type="EMBL" id="JACIJS010000003">
    <property type="protein sequence ID" value="MBB5514992.1"/>
    <property type="molecule type" value="Genomic_DNA"/>
</dbReference>
<evidence type="ECO:0000313" key="3">
    <source>
        <dbReference type="Proteomes" id="UP000553766"/>
    </source>
</evidence>
<keyword evidence="1" id="KW-0812">Transmembrane</keyword>
<dbReference type="RefSeq" id="WP_184009171.1">
    <property type="nucleotide sequence ID" value="NZ_JACIJS010000003.1"/>
</dbReference>
<evidence type="ECO:0000256" key="1">
    <source>
        <dbReference type="SAM" id="Phobius"/>
    </source>
</evidence>
<proteinExistence type="predicted"/>
<dbReference type="InterPro" id="IPR018692">
    <property type="entry name" value="DUF2189"/>
</dbReference>
<comment type="caution">
    <text evidence="2">The sequence shown here is derived from an EMBL/GenBank/DDBJ whole genome shotgun (WGS) entry which is preliminary data.</text>
</comment>
<name>A0A840WMV9_9RHOB</name>
<keyword evidence="1" id="KW-0472">Membrane</keyword>
<accession>A0A840WMV9</accession>
<protein>
    <submittedName>
        <fullName evidence="2">Putative membrane protein</fullName>
    </submittedName>
</protein>
<sequence>MEQTHSDHSGPWRPADGVPELRAARFGDLRGALRDGWADFRRAPAIGMSIGALYMLGGWLLMWVIDLREYRGLTFPLVAGFALIGPFVATILYEISRRMERGEGFGWADIPAMVSGTARRQIIYHGFILMFWLAVWSRVGLVIYYAHFGFNPAPFWEVMTTKLFTTTGWSFLLVGHGFGAFFAFVAFAISVLAFPFLLDRDADFITAIVTSFQAVLKSPVVMLTWGALIGVILAAASLPAFAGLIVALPLLGHASWHLYRRVVLD</sequence>
<gene>
    <name evidence="2" type="ORF">FHS89_001002</name>
</gene>
<reference evidence="2 3" key="1">
    <citation type="submission" date="2020-08" db="EMBL/GenBank/DDBJ databases">
        <title>Genomic Encyclopedia of Type Strains, Phase IV (KMG-IV): sequencing the most valuable type-strain genomes for metagenomic binning, comparative biology and taxonomic classification.</title>
        <authorList>
            <person name="Goeker M."/>
        </authorList>
    </citation>
    <scope>NUCLEOTIDE SEQUENCE [LARGE SCALE GENOMIC DNA]</scope>
    <source>
        <strain evidence="2 3">DSM 103377</strain>
    </source>
</reference>
<dbReference type="Pfam" id="PF09955">
    <property type="entry name" value="DUF2189"/>
    <property type="match status" value="1"/>
</dbReference>
<dbReference type="AlphaFoldDB" id="A0A840WMV9"/>
<feature type="transmembrane region" description="Helical" evidence="1">
    <location>
        <begin position="43"/>
        <end position="65"/>
    </location>
</feature>
<feature type="transmembrane region" description="Helical" evidence="1">
    <location>
        <begin position="77"/>
        <end position="95"/>
    </location>
</feature>
<keyword evidence="1" id="KW-1133">Transmembrane helix</keyword>
<feature type="transmembrane region" description="Helical" evidence="1">
    <location>
        <begin position="168"/>
        <end position="197"/>
    </location>
</feature>
<dbReference type="Proteomes" id="UP000553766">
    <property type="component" value="Unassembled WGS sequence"/>
</dbReference>